<feature type="transmembrane region" description="Helical" evidence="1">
    <location>
        <begin position="6"/>
        <end position="25"/>
    </location>
</feature>
<dbReference type="Proteomes" id="UP000639516">
    <property type="component" value="Unassembled WGS sequence"/>
</dbReference>
<keyword evidence="1" id="KW-0472">Membrane</keyword>
<comment type="caution">
    <text evidence="2">The sequence shown here is derived from an EMBL/GenBank/DDBJ whole genome shotgun (WGS) entry which is preliminary data.</text>
</comment>
<evidence type="ECO:0000313" key="2">
    <source>
        <dbReference type="EMBL" id="MBC9984734.1"/>
    </source>
</evidence>
<organism evidence="2 3">
    <name type="scientific">Bradyrhizobium campsiandrae</name>
    <dbReference type="NCBI Taxonomy" id="1729892"/>
    <lineage>
        <taxon>Bacteria</taxon>
        <taxon>Pseudomonadati</taxon>
        <taxon>Pseudomonadota</taxon>
        <taxon>Alphaproteobacteria</taxon>
        <taxon>Hyphomicrobiales</taxon>
        <taxon>Nitrobacteraceae</taxon>
        <taxon>Bradyrhizobium</taxon>
    </lineage>
</organism>
<sequence length="230" mass="24084">MNVPGWFYTLIPSVAVVLGAAVALWRQPTPSIAAAIQHFAAGVVFAAAAGELLPDIKHRQSVWAVILGGAAGILLMLLIKRLGKKAKGTLGVVIMVAVDIFIDGLVLGIGFAAGAKQGFLLTVALTIEVLFLGLSLAGELSETVRQPMKVLAIITGLAVLLPIGAAVGIPVSHLPNFWIAAFFSFGLIALLYLVTEELLVEAHSAPETPWVTSLFFVGFLLILLLDEVAG</sequence>
<gene>
    <name evidence="2" type="ORF">HA482_41920</name>
</gene>
<feature type="transmembrane region" description="Helical" evidence="1">
    <location>
        <begin position="32"/>
        <end position="50"/>
    </location>
</feature>
<keyword evidence="3" id="KW-1185">Reference proteome</keyword>
<keyword evidence="1" id="KW-1133">Transmembrane helix</keyword>
<evidence type="ECO:0000256" key="1">
    <source>
        <dbReference type="SAM" id="Phobius"/>
    </source>
</evidence>
<protein>
    <submittedName>
        <fullName evidence="2">Transporter</fullName>
    </submittedName>
</protein>
<feature type="transmembrane region" description="Helical" evidence="1">
    <location>
        <begin position="119"/>
        <end position="138"/>
    </location>
</feature>
<feature type="transmembrane region" description="Helical" evidence="1">
    <location>
        <begin position="207"/>
        <end position="225"/>
    </location>
</feature>
<reference evidence="2 3" key="1">
    <citation type="journal article" date="2020" name="Arch. Microbiol.">
        <title>Bradyrhizobium campsiandrae sp. nov., a nitrogen-fixing bacterial strain isolated from a native leguminous tree from the Amazon adapted to flooded conditions.</title>
        <authorList>
            <person name="Cabral Michel D."/>
            <person name="Martins da Costa E."/>
            <person name="Azarias Guimaraes A."/>
            <person name="Soares de Carvalho T."/>
            <person name="Santos de Castro Caputo P."/>
            <person name="Willems A."/>
            <person name="de Souza Moreira F.M."/>
        </authorList>
    </citation>
    <scope>NUCLEOTIDE SEQUENCE [LARGE SCALE GENOMIC DNA]</scope>
    <source>
        <strain evidence="3">INPA 384B</strain>
    </source>
</reference>
<feature type="transmembrane region" description="Helical" evidence="1">
    <location>
        <begin position="177"/>
        <end position="195"/>
    </location>
</feature>
<name>A0ABR7UMR5_9BRAD</name>
<keyword evidence="1" id="KW-0812">Transmembrane</keyword>
<proteinExistence type="predicted"/>
<evidence type="ECO:0000313" key="3">
    <source>
        <dbReference type="Proteomes" id="UP000639516"/>
    </source>
</evidence>
<accession>A0ABR7UMR5</accession>
<feature type="transmembrane region" description="Helical" evidence="1">
    <location>
        <begin position="62"/>
        <end position="79"/>
    </location>
</feature>
<dbReference type="RefSeq" id="WP_006022537.1">
    <property type="nucleotide sequence ID" value="NZ_JAANIH010000147.1"/>
</dbReference>
<feature type="transmembrane region" description="Helical" evidence="1">
    <location>
        <begin position="91"/>
        <end position="113"/>
    </location>
</feature>
<dbReference type="EMBL" id="JAATTO010000149">
    <property type="protein sequence ID" value="MBC9984734.1"/>
    <property type="molecule type" value="Genomic_DNA"/>
</dbReference>
<feature type="transmembrane region" description="Helical" evidence="1">
    <location>
        <begin position="150"/>
        <end position="171"/>
    </location>
</feature>